<keyword evidence="5" id="KW-0236">DNA replication inhibitor</keyword>
<evidence type="ECO:0000256" key="4">
    <source>
        <dbReference type="ARBA" id="ARBA00022763"/>
    </source>
</evidence>
<dbReference type="OrthoDB" id="437078at2759"/>
<feature type="compositionally biased region" description="Low complexity" evidence="9">
    <location>
        <begin position="223"/>
        <end position="232"/>
    </location>
</feature>
<feature type="compositionally biased region" description="Acidic residues" evidence="9">
    <location>
        <begin position="312"/>
        <end position="323"/>
    </location>
</feature>
<protein>
    <recommendedName>
        <fullName evidence="8">Chromosome segregation in meiosis protein</fullName>
    </recommendedName>
</protein>
<comment type="subunit">
    <text evidence="3">Component of the fork protection complex (FPC) consisting of TOF1 and CSM3.</text>
</comment>
<evidence type="ECO:0000256" key="1">
    <source>
        <dbReference type="ARBA" id="ARBA00004123"/>
    </source>
</evidence>
<evidence type="ECO:0000256" key="5">
    <source>
        <dbReference type="ARBA" id="ARBA00022880"/>
    </source>
</evidence>
<reference evidence="11 12" key="1">
    <citation type="journal article" date="2021" name="DNA Res.">
        <title>Genome analysis of Candida subhashii reveals its hybrid nature and dual mitochondrial genome conformations.</title>
        <authorList>
            <person name="Mixao V."/>
            <person name="Hegedusova E."/>
            <person name="Saus E."/>
            <person name="Pryszcz L.P."/>
            <person name="Cillingova A."/>
            <person name="Nosek J."/>
            <person name="Gabaldon T."/>
        </authorList>
    </citation>
    <scope>NUCLEOTIDE SEQUENCE [LARGE SCALE GENOMIC DNA]</scope>
    <source>
        <strain evidence="11 12">CBS 10753</strain>
    </source>
</reference>
<comment type="similarity">
    <text evidence="2 8">Belongs to the CSM3 family.</text>
</comment>
<evidence type="ECO:0000259" key="10">
    <source>
        <dbReference type="Pfam" id="PF07962"/>
    </source>
</evidence>
<keyword evidence="4 8" id="KW-0227">DNA damage</keyword>
<keyword evidence="7 8" id="KW-0131">Cell cycle</keyword>
<dbReference type="EMBL" id="JAGSYN010000221">
    <property type="protein sequence ID" value="KAG7661362.1"/>
    <property type="molecule type" value="Genomic_DNA"/>
</dbReference>
<organism evidence="11 12">
    <name type="scientific">[Candida] subhashii</name>
    <dbReference type="NCBI Taxonomy" id="561895"/>
    <lineage>
        <taxon>Eukaryota</taxon>
        <taxon>Fungi</taxon>
        <taxon>Dikarya</taxon>
        <taxon>Ascomycota</taxon>
        <taxon>Saccharomycotina</taxon>
        <taxon>Pichiomycetes</taxon>
        <taxon>Debaryomycetaceae</taxon>
        <taxon>Spathaspora</taxon>
    </lineage>
</organism>
<feature type="region of interest" description="Disordered" evidence="9">
    <location>
        <begin position="1"/>
        <end position="26"/>
    </location>
</feature>
<evidence type="ECO:0000256" key="7">
    <source>
        <dbReference type="ARBA" id="ARBA00023306"/>
    </source>
</evidence>
<evidence type="ECO:0000256" key="8">
    <source>
        <dbReference type="RuleBase" id="RU366049"/>
    </source>
</evidence>
<dbReference type="RefSeq" id="XP_049261595.1">
    <property type="nucleotide sequence ID" value="XM_049409189.1"/>
</dbReference>
<dbReference type="Proteomes" id="UP000694255">
    <property type="component" value="Unassembled WGS sequence"/>
</dbReference>
<evidence type="ECO:0000256" key="3">
    <source>
        <dbReference type="ARBA" id="ARBA00011217"/>
    </source>
</evidence>
<dbReference type="GO" id="GO:0031297">
    <property type="term" value="P:replication fork processing"/>
    <property type="evidence" value="ECO:0007669"/>
    <property type="project" value="UniProtKB-UniRule"/>
</dbReference>
<feature type="region of interest" description="Disordered" evidence="9">
    <location>
        <begin position="223"/>
        <end position="331"/>
    </location>
</feature>
<gene>
    <name evidence="11" type="ORF">J8A68_005154</name>
</gene>
<comment type="subcellular location">
    <subcellularLocation>
        <location evidence="1 8">Nucleus</location>
    </subcellularLocation>
</comment>
<evidence type="ECO:0000256" key="2">
    <source>
        <dbReference type="ARBA" id="ARBA00006075"/>
    </source>
</evidence>
<dbReference type="Pfam" id="PF07962">
    <property type="entry name" value="Swi3"/>
    <property type="match status" value="1"/>
</dbReference>
<feature type="domain" description="Chromosome segregation in meiosis protein 3" evidence="10">
    <location>
        <begin position="47"/>
        <end position="150"/>
    </location>
</feature>
<evidence type="ECO:0000256" key="9">
    <source>
        <dbReference type="SAM" id="MobiDB-lite"/>
    </source>
</evidence>
<dbReference type="GO" id="GO:0031298">
    <property type="term" value="C:replication fork protection complex"/>
    <property type="evidence" value="ECO:0007669"/>
    <property type="project" value="TreeGrafter"/>
</dbReference>
<comment type="function">
    <text evidence="8">Plays an important role in the control of DNA replication and the maintenance of replication fork stability.</text>
</comment>
<evidence type="ECO:0000313" key="12">
    <source>
        <dbReference type="Proteomes" id="UP000694255"/>
    </source>
</evidence>
<feature type="compositionally biased region" description="Acidic residues" evidence="9">
    <location>
        <begin position="282"/>
        <end position="296"/>
    </location>
</feature>
<accession>A0A8J5QDI9</accession>
<feature type="region of interest" description="Disordered" evidence="9">
    <location>
        <begin position="163"/>
        <end position="183"/>
    </location>
</feature>
<keyword evidence="12" id="KW-1185">Reference proteome</keyword>
<dbReference type="InterPro" id="IPR012923">
    <property type="entry name" value="Csm3"/>
</dbReference>
<evidence type="ECO:0000313" key="11">
    <source>
        <dbReference type="EMBL" id="KAG7661362.1"/>
    </source>
</evidence>
<comment type="caution">
    <text evidence="11">The sequence shown here is derived from an EMBL/GenBank/DDBJ whole genome shotgun (WGS) entry which is preliminary data.</text>
</comment>
<dbReference type="PANTHER" id="PTHR13220:SF11">
    <property type="entry name" value="TIMELESS-INTERACTING PROTEIN"/>
    <property type="match status" value="1"/>
</dbReference>
<keyword evidence="6 8" id="KW-0539">Nucleus</keyword>
<dbReference type="InterPro" id="IPR040038">
    <property type="entry name" value="TIPIN/Csm3/Swi3"/>
</dbReference>
<dbReference type="AlphaFoldDB" id="A0A8J5QDI9"/>
<proteinExistence type="inferred from homology"/>
<sequence length="331" mass="36681">MAFGDRDYPLGGNEDPMTMGTSTTPEDDVLGLDQPLKLKKRIQIARMDNQRIFNSQKGLPYIVKNYPKLIRTIQKNDKTFQQKAVRNTVSRSEKFEHEYNNLLSVLQFYQLWCHGLFPKATFKDCIHLIRGLGSKSPQLRLYRRELIEAELAKLRVEKGIVDPSNEEHHEISATGTALPEGNVTTNDATVQTASTNEEQNQNAGTQGSEDFFGFMQQAAATRGAATTNGSASNGLFVNDDDDDLYHTPPQSPTPAVQTSVAPSSTTTDTVPANPPVTHTQGEESDDPFSDDDEEELLAISGNLTQASQPIPPEEDNYDEENDLDLMREFGA</sequence>
<dbReference type="GeneID" id="73471954"/>
<evidence type="ECO:0000256" key="6">
    <source>
        <dbReference type="ARBA" id="ARBA00023242"/>
    </source>
</evidence>
<dbReference type="GO" id="GO:0043111">
    <property type="term" value="P:replication fork arrest"/>
    <property type="evidence" value="ECO:0007669"/>
    <property type="project" value="TreeGrafter"/>
</dbReference>
<feature type="compositionally biased region" description="Polar residues" evidence="9">
    <location>
        <begin position="253"/>
        <end position="270"/>
    </location>
</feature>
<dbReference type="GO" id="GO:0006974">
    <property type="term" value="P:DNA damage response"/>
    <property type="evidence" value="ECO:0007669"/>
    <property type="project" value="UniProtKB-KW"/>
</dbReference>
<dbReference type="PANTHER" id="PTHR13220">
    <property type="entry name" value="TIMELESS INTERACTING-RELATED"/>
    <property type="match status" value="1"/>
</dbReference>
<name>A0A8J5QDI9_9ASCO</name>
<dbReference type="GO" id="GO:0003677">
    <property type="term" value="F:DNA binding"/>
    <property type="evidence" value="ECO:0007669"/>
    <property type="project" value="TreeGrafter"/>
</dbReference>
<dbReference type="GO" id="GO:0000076">
    <property type="term" value="P:DNA replication checkpoint signaling"/>
    <property type="evidence" value="ECO:0007669"/>
    <property type="project" value="UniProtKB-UniRule"/>
</dbReference>